<evidence type="ECO:0000256" key="1">
    <source>
        <dbReference type="ARBA" id="ARBA00023295"/>
    </source>
</evidence>
<dbReference type="EMBL" id="JACDUR010000014">
    <property type="protein sequence ID" value="MBA2897893.1"/>
    <property type="molecule type" value="Genomic_DNA"/>
</dbReference>
<dbReference type="PROSITE" id="PS51257">
    <property type="entry name" value="PROKAR_LIPOPROTEIN"/>
    <property type="match status" value="1"/>
</dbReference>
<dbReference type="RefSeq" id="WP_181616566.1">
    <property type="nucleotide sequence ID" value="NZ_BAABAM010000016.1"/>
</dbReference>
<evidence type="ECO:0000256" key="3">
    <source>
        <dbReference type="SAM" id="MobiDB-lite"/>
    </source>
</evidence>
<dbReference type="Gene3D" id="2.60.40.10">
    <property type="entry name" value="Immunoglobulins"/>
    <property type="match status" value="1"/>
</dbReference>
<protein>
    <recommendedName>
        <fullName evidence="5">Fibronectin type-III domain-containing protein</fullName>
    </recommendedName>
</protein>
<proteinExistence type="predicted"/>
<keyword evidence="2" id="KW-0624">Polysaccharide degradation</keyword>
<dbReference type="GO" id="GO:0000272">
    <property type="term" value="P:polysaccharide catabolic process"/>
    <property type="evidence" value="ECO:0007669"/>
    <property type="project" value="UniProtKB-KW"/>
</dbReference>
<feature type="chain" id="PRO_5038557991" description="Fibronectin type-III domain-containing protein" evidence="4">
    <location>
        <begin position="22"/>
        <end position="267"/>
    </location>
</feature>
<reference evidence="6 7" key="1">
    <citation type="submission" date="2020-07" db="EMBL/GenBank/DDBJ databases">
        <title>Genomic Encyclopedia of Type Strains, Phase IV (KMG-IV): sequencing the most valuable type-strain genomes for metagenomic binning, comparative biology and taxonomic classification.</title>
        <authorList>
            <person name="Goeker M."/>
        </authorList>
    </citation>
    <scope>NUCLEOTIDE SEQUENCE [LARGE SCALE GENOMIC DNA]</scope>
    <source>
        <strain evidence="6 7">DSM 45533</strain>
    </source>
</reference>
<dbReference type="SUPFAM" id="SSF49265">
    <property type="entry name" value="Fibronectin type III"/>
    <property type="match status" value="2"/>
</dbReference>
<keyword evidence="2" id="KW-0119">Carbohydrate metabolism</keyword>
<keyword evidence="7" id="KW-1185">Reference proteome</keyword>
<organism evidence="6 7">
    <name type="scientific">Nonomuraea soli</name>
    <dbReference type="NCBI Taxonomy" id="1032476"/>
    <lineage>
        <taxon>Bacteria</taxon>
        <taxon>Bacillati</taxon>
        <taxon>Actinomycetota</taxon>
        <taxon>Actinomycetes</taxon>
        <taxon>Streptosporangiales</taxon>
        <taxon>Streptosporangiaceae</taxon>
        <taxon>Nonomuraea</taxon>
    </lineage>
</organism>
<evidence type="ECO:0000256" key="2">
    <source>
        <dbReference type="ARBA" id="ARBA00023326"/>
    </source>
</evidence>
<keyword evidence="1" id="KW-0378">Hydrolase</keyword>
<dbReference type="PROSITE" id="PS50853">
    <property type="entry name" value="FN3"/>
    <property type="match status" value="1"/>
</dbReference>
<keyword evidence="4" id="KW-0732">Signal</keyword>
<gene>
    <name evidence="6" type="ORF">HNR30_009299</name>
</gene>
<feature type="region of interest" description="Disordered" evidence="3">
    <location>
        <begin position="207"/>
        <end position="231"/>
    </location>
</feature>
<dbReference type="Proteomes" id="UP000530928">
    <property type="component" value="Unassembled WGS sequence"/>
</dbReference>
<evidence type="ECO:0000313" key="6">
    <source>
        <dbReference type="EMBL" id="MBA2897893.1"/>
    </source>
</evidence>
<sequence>MMRTRLLVICVLALAGCSAVPEITGTPRLQARLAGPTDITLTWQAGDTGHVVEFATDPAGPWTILAFAPPGQTSYEHQELIPHTRFHYRLRPYGGPTSNAVEVSLPPGELDPGADHAWADPQVIRTGPVTTGPRGTPGGLRATIVHANGIRFTWTDHASDEEGYLLESGERVLALLDPDVNAFGIVTLPEEKRASYRVRALYYGPPSNLATQTTGADPSSARGSAQDLGDLLGENRMPAASIRAEPVTTQMNRSVMGSQTGSEGRAL</sequence>
<dbReference type="GO" id="GO:0016798">
    <property type="term" value="F:hydrolase activity, acting on glycosyl bonds"/>
    <property type="evidence" value="ECO:0007669"/>
    <property type="project" value="UniProtKB-KW"/>
</dbReference>
<dbReference type="InterPro" id="IPR003961">
    <property type="entry name" value="FN3_dom"/>
</dbReference>
<evidence type="ECO:0000256" key="4">
    <source>
        <dbReference type="SAM" id="SignalP"/>
    </source>
</evidence>
<dbReference type="InterPro" id="IPR013783">
    <property type="entry name" value="Ig-like_fold"/>
</dbReference>
<evidence type="ECO:0000259" key="5">
    <source>
        <dbReference type="PROSITE" id="PS50853"/>
    </source>
</evidence>
<dbReference type="AlphaFoldDB" id="A0A7W0HW50"/>
<comment type="caution">
    <text evidence="6">The sequence shown here is derived from an EMBL/GenBank/DDBJ whole genome shotgun (WGS) entry which is preliminary data.</text>
</comment>
<accession>A0A7W0HW50</accession>
<keyword evidence="1" id="KW-0326">Glycosidase</keyword>
<dbReference type="InterPro" id="IPR036116">
    <property type="entry name" value="FN3_sf"/>
</dbReference>
<feature type="compositionally biased region" description="Polar residues" evidence="3">
    <location>
        <begin position="208"/>
        <end position="223"/>
    </location>
</feature>
<feature type="signal peptide" evidence="4">
    <location>
        <begin position="1"/>
        <end position="21"/>
    </location>
</feature>
<evidence type="ECO:0000313" key="7">
    <source>
        <dbReference type="Proteomes" id="UP000530928"/>
    </source>
</evidence>
<name>A0A7W0HW50_9ACTN</name>
<feature type="domain" description="Fibronectin type-III" evidence="5">
    <location>
        <begin position="26"/>
        <end position="108"/>
    </location>
</feature>
<dbReference type="CDD" id="cd00063">
    <property type="entry name" value="FN3"/>
    <property type="match status" value="1"/>
</dbReference>